<dbReference type="EMBL" id="JABANO010032567">
    <property type="protein sequence ID" value="KAF4708353.1"/>
    <property type="molecule type" value="Genomic_DNA"/>
</dbReference>
<proteinExistence type="predicted"/>
<name>A0A7J6QJB0_PEROL</name>
<keyword evidence="3" id="KW-1185">Reference proteome</keyword>
<feature type="non-terminal residue" evidence="2">
    <location>
        <position position="321"/>
    </location>
</feature>
<reference evidence="2 3" key="1">
    <citation type="submission" date="2020-04" db="EMBL/GenBank/DDBJ databases">
        <title>Perkinsus olseni comparative genomics.</title>
        <authorList>
            <person name="Bogema D.R."/>
        </authorList>
    </citation>
    <scope>NUCLEOTIDE SEQUENCE [LARGE SCALE GENOMIC DNA]</scope>
    <source>
        <strain evidence="2 3">ATCC PRA-207</strain>
    </source>
</reference>
<feature type="compositionally biased region" description="Low complexity" evidence="1">
    <location>
        <begin position="143"/>
        <end position="165"/>
    </location>
</feature>
<feature type="compositionally biased region" description="Low complexity" evidence="1">
    <location>
        <begin position="83"/>
        <end position="94"/>
    </location>
</feature>
<sequence length="321" mass="32085">MSSNGPPMSSAREQRRKRREDLLELAASTRITDDDDEEEEFHSDLQEEELQPGQILGSIRVLSDQVQQLAAVIGSIQRQQDMSSAALQAAAASANPSDHVPSQVTAAAPSVLPSRNTARRDGQAADAPAPAEAGSVPTPPALPTSSPTTTPVGASPVQSSDSVSVNSTVVTQASAIRAPSDSFVPPAASASPCAVPAGLRSARVHFDDSVSGSPVSTHVDSSSGRPAESVSGPLPLGSAGAALAHSVYSVPGSPVTAPAGAAPGPPVPAPTGSAAVHSAPSDLPVHGHAGTNRANSLALMPVPPGPPNAGATRVNPADFVS</sequence>
<feature type="region of interest" description="Disordered" evidence="1">
    <location>
        <begin position="257"/>
        <end position="321"/>
    </location>
</feature>
<feature type="region of interest" description="Disordered" evidence="1">
    <location>
        <begin position="75"/>
        <end position="165"/>
    </location>
</feature>
<gene>
    <name evidence="2" type="ORF">FOZ63_021489</name>
</gene>
<protein>
    <submittedName>
        <fullName evidence="2">Uncharacterized protein</fullName>
    </submittedName>
</protein>
<dbReference type="Proteomes" id="UP000553632">
    <property type="component" value="Unassembled WGS sequence"/>
</dbReference>
<feature type="region of interest" description="Disordered" evidence="1">
    <location>
        <begin position="1"/>
        <end position="52"/>
    </location>
</feature>
<feature type="compositionally biased region" description="Acidic residues" evidence="1">
    <location>
        <begin position="33"/>
        <end position="50"/>
    </location>
</feature>
<evidence type="ECO:0000313" key="2">
    <source>
        <dbReference type="EMBL" id="KAF4708353.1"/>
    </source>
</evidence>
<comment type="caution">
    <text evidence="2">The sequence shown here is derived from an EMBL/GenBank/DDBJ whole genome shotgun (WGS) entry which is preliminary data.</text>
</comment>
<feature type="region of interest" description="Disordered" evidence="1">
    <location>
        <begin position="208"/>
        <end position="233"/>
    </location>
</feature>
<dbReference type="AlphaFoldDB" id="A0A7J6QJB0"/>
<accession>A0A7J6QJB0</accession>
<organism evidence="2 3">
    <name type="scientific">Perkinsus olseni</name>
    <name type="common">Perkinsus atlanticus</name>
    <dbReference type="NCBI Taxonomy" id="32597"/>
    <lineage>
        <taxon>Eukaryota</taxon>
        <taxon>Sar</taxon>
        <taxon>Alveolata</taxon>
        <taxon>Perkinsozoa</taxon>
        <taxon>Perkinsea</taxon>
        <taxon>Perkinsida</taxon>
        <taxon>Perkinsidae</taxon>
        <taxon>Perkinsus</taxon>
    </lineage>
</organism>
<evidence type="ECO:0000256" key="1">
    <source>
        <dbReference type="SAM" id="MobiDB-lite"/>
    </source>
</evidence>
<feature type="compositionally biased region" description="Polar residues" evidence="1">
    <location>
        <begin position="210"/>
        <end position="224"/>
    </location>
</feature>
<evidence type="ECO:0000313" key="3">
    <source>
        <dbReference type="Proteomes" id="UP000553632"/>
    </source>
</evidence>
<feature type="compositionally biased region" description="Low complexity" evidence="1">
    <location>
        <begin position="124"/>
        <end position="136"/>
    </location>
</feature>